<evidence type="ECO:0000256" key="11">
    <source>
        <dbReference type="HAMAP-Rule" id="MF_00121"/>
    </source>
</evidence>
<dbReference type="InterPro" id="IPR006075">
    <property type="entry name" value="Asn/Gln-tRNA_Trfase_suB/E_cat"/>
</dbReference>
<dbReference type="InterPro" id="IPR018027">
    <property type="entry name" value="Asn/Gln_amidotransferase"/>
</dbReference>
<dbReference type="SMART" id="SM00845">
    <property type="entry name" value="GatB_Yqey"/>
    <property type="match status" value="1"/>
</dbReference>
<evidence type="ECO:0000256" key="3">
    <source>
        <dbReference type="ARBA" id="ARBA00016923"/>
    </source>
</evidence>
<dbReference type="InterPro" id="IPR023168">
    <property type="entry name" value="GatB_Yqey_C_2"/>
</dbReference>
<gene>
    <name evidence="11" type="primary">gatB</name>
    <name evidence="13" type="ORF">SAMN05444515_11810</name>
</gene>
<dbReference type="NCBIfam" id="NF004015">
    <property type="entry name" value="PRK05477.1-5"/>
    <property type="match status" value="1"/>
</dbReference>
<dbReference type="Pfam" id="PF02934">
    <property type="entry name" value="GatB_N"/>
    <property type="match status" value="1"/>
</dbReference>
<dbReference type="EMBL" id="FOAA01000018">
    <property type="protein sequence ID" value="SEL48248.1"/>
    <property type="molecule type" value="Genomic_DNA"/>
</dbReference>
<dbReference type="RefSeq" id="WP_090255139.1">
    <property type="nucleotide sequence ID" value="NZ_FOAA01000018.1"/>
</dbReference>
<evidence type="ECO:0000256" key="1">
    <source>
        <dbReference type="ARBA" id="ARBA00005306"/>
    </source>
</evidence>
<name>A0A1H7QKF0_9GAMM</name>
<dbReference type="NCBIfam" id="TIGR00133">
    <property type="entry name" value="gatB"/>
    <property type="match status" value="1"/>
</dbReference>
<dbReference type="GO" id="GO:0006412">
    <property type="term" value="P:translation"/>
    <property type="evidence" value="ECO:0007669"/>
    <property type="project" value="UniProtKB-UniRule"/>
</dbReference>
<proteinExistence type="inferred from homology"/>
<dbReference type="Proteomes" id="UP000199256">
    <property type="component" value="Unassembled WGS sequence"/>
</dbReference>
<comment type="catalytic activity">
    <reaction evidence="10 11">
        <text>L-glutamyl-tRNA(Gln) + L-glutamine + ATP + H2O = L-glutaminyl-tRNA(Gln) + L-glutamate + ADP + phosphate + H(+)</text>
        <dbReference type="Rhea" id="RHEA:17521"/>
        <dbReference type="Rhea" id="RHEA-COMP:9681"/>
        <dbReference type="Rhea" id="RHEA-COMP:9684"/>
        <dbReference type="ChEBI" id="CHEBI:15377"/>
        <dbReference type="ChEBI" id="CHEBI:15378"/>
        <dbReference type="ChEBI" id="CHEBI:29985"/>
        <dbReference type="ChEBI" id="CHEBI:30616"/>
        <dbReference type="ChEBI" id="CHEBI:43474"/>
        <dbReference type="ChEBI" id="CHEBI:58359"/>
        <dbReference type="ChEBI" id="CHEBI:78520"/>
        <dbReference type="ChEBI" id="CHEBI:78521"/>
        <dbReference type="ChEBI" id="CHEBI:456216"/>
    </reaction>
</comment>
<keyword evidence="14" id="KW-1185">Reference proteome</keyword>
<evidence type="ECO:0000313" key="13">
    <source>
        <dbReference type="EMBL" id="SEL48248.1"/>
    </source>
</evidence>
<dbReference type="PANTHER" id="PTHR11659:SF0">
    <property type="entry name" value="GLUTAMYL-TRNA(GLN) AMIDOTRANSFERASE SUBUNIT B, MITOCHONDRIAL"/>
    <property type="match status" value="1"/>
</dbReference>
<dbReference type="GO" id="GO:0070681">
    <property type="term" value="P:glutaminyl-tRNAGln biosynthesis via transamidation"/>
    <property type="evidence" value="ECO:0007669"/>
    <property type="project" value="TreeGrafter"/>
</dbReference>
<dbReference type="EC" id="6.3.5.-" evidence="11"/>
<dbReference type="GO" id="GO:0050566">
    <property type="term" value="F:asparaginyl-tRNA synthase (glutamine-hydrolyzing) activity"/>
    <property type="evidence" value="ECO:0007669"/>
    <property type="project" value="RHEA"/>
</dbReference>
<dbReference type="InterPro" id="IPR017959">
    <property type="entry name" value="Asn/Gln-tRNA_amidoTrfase_suB/E"/>
</dbReference>
<dbReference type="HAMAP" id="MF_00121">
    <property type="entry name" value="GatB"/>
    <property type="match status" value="1"/>
</dbReference>
<dbReference type="SUPFAM" id="SSF89095">
    <property type="entry name" value="GatB/YqeY motif"/>
    <property type="match status" value="1"/>
</dbReference>
<dbReference type="FunFam" id="1.10.150.380:FF:000001">
    <property type="entry name" value="Aspartyl/glutamyl-tRNA(Asn/Gln) amidotransferase subunit B"/>
    <property type="match status" value="1"/>
</dbReference>
<evidence type="ECO:0000256" key="8">
    <source>
        <dbReference type="ARBA" id="ARBA00024799"/>
    </source>
</evidence>
<dbReference type="NCBIfam" id="NF004012">
    <property type="entry name" value="PRK05477.1-2"/>
    <property type="match status" value="1"/>
</dbReference>
<dbReference type="InterPro" id="IPR042114">
    <property type="entry name" value="GatB_C_1"/>
</dbReference>
<dbReference type="GO" id="GO:0016740">
    <property type="term" value="F:transferase activity"/>
    <property type="evidence" value="ECO:0007669"/>
    <property type="project" value="UniProtKB-KW"/>
</dbReference>
<protein>
    <recommendedName>
        <fullName evidence="3 11">Aspartyl/glutamyl-tRNA(Asn/Gln) amidotransferase subunit B</fullName>
        <shortName evidence="11">Asp/Glu-ADT subunit B</shortName>
        <ecNumber evidence="11">6.3.5.-</ecNumber>
    </recommendedName>
</protein>
<organism evidence="13 14">
    <name type="scientific">Ectothiorhodospira marina</name>
    <dbReference type="NCBI Taxonomy" id="1396821"/>
    <lineage>
        <taxon>Bacteria</taxon>
        <taxon>Pseudomonadati</taxon>
        <taxon>Pseudomonadota</taxon>
        <taxon>Gammaproteobacteria</taxon>
        <taxon>Chromatiales</taxon>
        <taxon>Ectothiorhodospiraceae</taxon>
        <taxon>Ectothiorhodospira</taxon>
    </lineage>
</organism>
<dbReference type="Gene3D" id="1.10.10.410">
    <property type="match status" value="1"/>
</dbReference>
<dbReference type="STRING" id="1396821.SAMN05444515_11810"/>
<comment type="similarity">
    <text evidence="1 11">Belongs to the GatB/GatE family. GatB subfamily.</text>
</comment>
<dbReference type="GO" id="GO:0050567">
    <property type="term" value="F:glutaminyl-tRNA synthase (glutamine-hydrolyzing) activity"/>
    <property type="evidence" value="ECO:0007669"/>
    <property type="project" value="UniProtKB-UniRule"/>
</dbReference>
<dbReference type="Gene3D" id="1.10.150.380">
    <property type="entry name" value="GatB domain, N-terminal subdomain"/>
    <property type="match status" value="1"/>
</dbReference>
<reference evidence="14" key="1">
    <citation type="submission" date="2016-10" db="EMBL/GenBank/DDBJ databases">
        <authorList>
            <person name="Varghese N."/>
            <person name="Submissions S."/>
        </authorList>
    </citation>
    <scope>NUCLEOTIDE SEQUENCE [LARGE SCALE GENOMIC DNA]</scope>
    <source>
        <strain evidence="14">DSM 241</strain>
    </source>
</reference>
<keyword evidence="5 11" id="KW-0547">Nucleotide-binding</keyword>
<evidence type="ECO:0000256" key="6">
    <source>
        <dbReference type="ARBA" id="ARBA00022840"/>
    </source>
</evidence>
<dbReference type="AlphaFoldDB" id="A0A1H7QKF0"/>
<dbReference type="PROSITE" id="PS01234">
    <property type="entry name" value="GATB"/>
    <property type="match status" value="1"/>
</dbReference>
<evidence type="ECO:0000256" key="7">
    <source>
        <dbReference type="ARBA" id="ARBA00022917"/>
    </source>
</evidence>
<dbReference type="Pfam" id="PF02637">
    <property type="entry name" value="GatB_Yqey"/>
    <property type="match status" value="1"/>
</dbReference>
<dbReference type="InterPro" id="IPR014746">
    <property type="entry name" value="Gln_synth/guanido_kin_cat_dom"/>
</dbReference>
<comment type="function">
    <text evidence="8 11">Allows the formation of correctly charged Asn-tRNA(Asn) or Gln-tRNA(Gln) through the transamidation of misacylated Asp-tRNA(Asn) or Glu-tRNA(Gln) in organisms which lack either or both of asparaginyl-tRNA or glutaminyl-tRNA synthetases. The reaction takes place in the presence of glutamine and ATP through an activated phospho-Asp-tRNA(Asn) or phospho-Glu-tRNA(Gln).</text>
</comment>
<feature type="domain" description="Asn/Gln amidotransferase" evidence="12">
    <location>
        <begin position="328"/>
        <end position="477"/>
    </location>
</feature>
<evidence type="ECO:0000256" key="10">
    <source>
        <dbReference type="ARBA" id="ARBA00047913"/>
    </source>
</evidence>
<keyword evidence="7 11" id="KW-0648">Protein biosynthesis</keyword>
<sequence length="477" mass="52686">MEWETVIGLEIHAQLSTRSKIFSGASTAYGAEPNTQACAVDLGLPGVLPVLNEKAVAMAVKLGLAIDAQITPRSVFARKNYFYPDLPKGYQISQYELPVVGRGHLDIELDDGETRTIGVTRAHLEEDAGKSLHEDFHGMTGIDLNRAGTPLLEIVSEPDMRSSREAVAYMKKMHSLVRYLGICDGNMQEGSFRCDANVSVRRKGTEKFGTRTEIKNLNSFRFLEKAIEFEVERQIDVLEGGGAVVQETRLFDPDKGETRSMRSKEEANDYRYFPDPDLLPLDIDSTFIEQVRASLPELPDEKKQRFMNHYGLSAYDASTLTSSREMADYFEAVVEQAGSGQAKMVANWVMGELSGALNREGREIGDSPVSARALGALLARIQDNTISGKIAKEVFEAMWAGEGDADMVIEAKGLKQITDTGAIEQVIDQVIADNPKQLEQYRSGKDKLFGFFVGQVMKQTGGKANPAQVNELLKKKL</sequence>
<dbReference type="InterPro" id="IPR017958">
    <property type="entry name" value="Gln-tRNA_amidoTrfase_suB_CS"/>
</dbReference>
<dbReference type="NCBIfam" id="NF004014">
    <property type="entry name" value="PRK05477.1-4"/>
    <property type="match status" value="1"/>
</dbReference>
<keyword evidence="4 11" id="KW-0436">Ligase</keyword>
<evidence type="ECO:0000256" key="4">
    <source>
        <dbReference type="ARBA" id="ARBA00022598"/>
    </source>
</evidence>
<comment type="catalytic activity">
    <reaction evidence="9 11">
        <text>L-aspartyl-tRNA(Asn) + L-glutamine + ATP + H2O = L-asparaginyl-tRNA(Asn) + L-glutamate + ADP + phosphate + 2 H(+)</text>
        <dbReference type="Rhea" id="RHEA:14513"/>
        <dbReference type="Rhea" id="RHEA-COMP:9674"/>
        <dbReference type="Rhea" id="RHEA-COMP:9677"/>
        <dbReference type="ChEBI" id="CHEBI:15377"/>
        <dbReference type="ChEBI" id="CHEBI:15378"/>
        <dbReference type="ChEBI" id="CHEBI:29985"/>
        <dbReference type="ChEBI" id="CHEBI:30616"/>
        <dbReference type="ChEBI" id="CHEBI:43474"/>
        <dbReference type="ChEBI" id="CHEBI:58359"/>
        <dbReference type="ChEBI" id="CHEBI:78515"/>
        <dbReference type="ChEBI" id="CHEBI:78516"/>
        <dbReference type="ChEBI" id="CHEBI:456216"/>
    </reaction>
</comment>
<dbReference type="PANTHER" id="PTHR11659">
    <property type="entry name" value="GLUTAMYL-TRNA GLN AMIDOTRANSFERASE SUBUNIT B MITOCHONDRIAL AND PROKARYOTIC PET112-RELATED"/>
    <property type="match status" value="1"/>
</dbReference>
<dbReference type="InterPro" id="IPR003789">
    <property type="entry name" value="Asn/Gln_tRNA_amidoTrase-B-like"/>
</dbReference>
<dbReference type="InterPro" id="IPR004413">
    <property type="entry name" value="GatB"/>
</dbReference>
<comment type="subunit">
    <text evidence="2 11">Heterotrimer of A, B and C subunits.</text>
</comment>
<evidence type="ECO:0000256" key="2">
    <source>
        <dbReference type="ARBA" id="ARBA00011123"/>
    </source>
</evidence>
<dbReference type="GO" id="GO:0005524">
    <property type="term" value="F:ATP binding"/>
    <property type="evidence" value="ECO:0007669"/>
    <property type="project" value="UniProtKB-KW"/>
</dbReference>
<keyword evidence="13" id="KW-0808">Transferase</keyword>
<evidence type="ECO:0000256" key="5">
    <source>
        <dbReference type="ARBA" id="ARBA00022741"/>
    </source>
</evidence>
<accession>A0A1H7QKF0</accession>
<evidence type="ECO:0000259" key="12">
    <source>
        <dbReference type="SMART" id="SM00845"/>
    </source>
</evidence>
<dbReference type="OrthoDB" id="9804078at2"/>
<evidence type="ECO:0000256" key="9">
    <source>
        <dbReference type="ARBA" id="ARBA00047380"/>
    </source>
</evidence>
<evidence type="ECO:0000313" key="14">
    <source>
        <dbReference type="Proteomes" id="UP000199256"/>
    </source>
</evidence>
<keyword evidence="6 11" id="KW-0067">ATP-binding</keyword>
<dbReference type="SUPFAM" id="SSF55931">
    <property type="entry name" value="Glutamine synthetase/guanido kinase"/>
    <property type="match status" value="1"/>
</dbReference>
<dbReference type="FunFam" id="1.10.10.410:FF:000001">
    <property type="entry name" value="Aspartyl/glutamyl-tRNA(Asn/Gln) amidotransferase subunit B"/>
    <property type="match status" value="1"/>
</dbReference>